<keyword evidence="3" id="KW-1185">Reference proteome</keyword>
<name>A0A7S3ZJ03_9STRA</name>
<evidence type="ECO:0000313" key="2">
    <source>
        <dbReference type="EMBL" id="CAH0379358.1"/>
    </source>
</evidence>
<reference evidence="1" key="1">
    <citation type="submission" date="2021-01" db="EMBL/GenBank/DDBJ databases">
        <authorList>
            <person name="Corre E."/>
            <person name="Pelletier E."/>
            <person name="Niang G."/>
            <person name="Scheremetjew M."/>
            <person name="Finn R."/>
            <person name="Kale V."/>
            <person name="Holt S."/>
            <person name="Cochrane G."/>
            <person name="Meng A."/>
            <person name="Brown T."/>
            <person name="Cohen L."/>
        </authorList>
    </citation>
    <scope>NUCLEOTIDE SEQUENCE</scope>
    <source>
        <strain evidence="1">CCMP1756</strain>
    </source>
</reference>
<sequence>MAVLLEVTHPVLRFTSDFLERTPNRAVRVYARAFLASGLETLEPWESGTPYIKEDTPNISEATIEVVKESDGAEGVATAKINSLKYRSFGAEIKNIDEASVSELLCKTAVVELWLATGGIADDKVDLHIGCARLPLGAALATNQLHADITVALSSTCVSQTVDPSASILHDAGRSSKVNLCLSASNKLFSFMVGGRVLTFGNGHIENMPVEWMTTTISQPNEVKLAIRLQQRTEHTGAGGVANGLSAVVGPHATISGGVPKQLDRPIAEHRNKDTATPSNICRLEWAADLDLPVALFVTAKTLLDVAFNPNKWVFVLELQQHDTTEARVTAVSSVDALMGSSMVKASFFATEAGAGQKVFAAVQSPQEKSTTSARECTIATATAAIECSITGSTIISSSTSDTWKGTNPAEELIHDSRLSDCVAPRRVSWKRRRVDAYVELHQEVNKIFSSILIKHDSLQNQNCAATSSTGTLHRQMKAGLGQSTAFHSFRLGLTPCLQRVVRKWHPIQPTNIATEEAAVSECYTHIMDLVTLFQEGAEPGRSSRKCSLARAYDAATNSLWGVAATEHKTRLSRAMVESSNQTAIANGWFDLAKSVLLSCNINSNNIPRTTYTQLNVAKQALSECLACGSTDSRDAAVRLQGAVLLEEGSLDDSEAIFSARALSGTNNAIDAAFLCVIADMREDGLKAKRAATCAAGAKVSPDPGVLRAICALDDASNYLMTFGLAKSAASALAIADRALALAYKHNSMLTSWVGSPQIAAHRRVLHARLSVDTRTAVQLAHSAVRACKTIFTLTALGDLLCMANDVAGAVEPYADALVRHAERFPHAKTPLDLCVKHARCLLRTNQNCAARDTYVTVAEELQDSSLWLGAGTVALRLGALTSTDRHLRRATVRSPHSAQPYGLLMLSHLTHDGNATCCAGSLLDVSVNFGLNDRGLLRELGNAYFQLGHYTIAETLLRRAVAAEFNRGAHSHALKRLTDVRAARVVAREARYAPV</sequence>
<dbReference type="EMBL" id="HBIW01000145">
    <property type="protein sequence ID" value="CAE0684689.1"/>
    <property type="molecule type" value="Transcribed_RNA"/>
</dbReference>
<reference evidence="2" key="2">
    <citation type="submission" date="2021-11" db="EMBL/GenBank/DDBJ databases">
        <authorList>
            <consortium name="Genoscope - CEA"/>
            <person name="William W."/>
        </authorList>
    </citation>
    <scope>NUCLEOTIDE SEQUENCE</scope>
</reference>
<accession>A0A7S3ZJ03</accession>
<dbReference type="EMBL" id="CAKKNE010000006">
    <property type="protein sequence ID" value="CAH0379358.1"/>
    <property type="molecule type" value="Genomic_DNA"/>
</dbReference>
<gene>
    <name evidence="1" type="ORF">PCAL00307_LOCUS123</name>
    <name evidence="2" type="ORF">PECAL_6P09740</name>
</gene>
<proteinExistence type="predicted"/>
<dbReference type="OrthoDB" id="10262375at2759"/>
<evidence type="ECO:0000313" key="3">
    <source>
        <dbReference type="Proteomes" id="UP000789595"/>
    </source>
</evidence>
<dbReference type="AlphaFoldDB" id="A0A7S3ZJ03"/>
<dbReference type="Gene3D" id="1.25.40.10">
    <property type="entry name" value="Tetratricopeptide repeat domain"/>
    <property type="match status" value="1"/>
</dbReference>
<evidence type="ECO:0000313" key="1">
    <source>
        <dbReference type="EMBL" id="CAE0684689.1"/>
    </source>
</evidence>
<organism evidence="1">
    <name type="scientific">Pelagomonas calceolata</name>
    <dbReference type="NCBI Taxonomy" id="35677"/>
    <lineage>
        <taxon>Eukaryota</taxon>
        <taxon>Sar</taxon>
        <taxon>Stramenopiles</taxon>
        <taxon>Ochrophyta</taxon>
        <taxon>Pelagophyceae</taxon>
        <taxon>Pelagomonadales</taxon>
        <taxon>Pelagomonadaceae</taxon>
        <taxon>Pelagomonas</taxon>
    </lineage>
</organism>
<dbReference type="InterPro" id="IPR011990">
    <property type="entry name" value="TPR-like_helical_dom_sf"/>
</dbReference>
<protein>
    <submittedName>
        <fullName evidence="1">Uncharacterized protein</fullName>
    </submittedName>
</protein>
<dbReference type="Proteomes" id="UP000789595">
    <property type="component" value="Unassembled WGS sequence"/>
</dbReference>